<dbReference type="VEuPathDB" id="AmoebaDB:KM1_063290"/>
<protein>
    <recommendedName>
        <fullName evidence="1">G-patch domain-containing protein</fullName>
    </recommendedName>
</protein>
<dbReference type="VEuPathDB" id="AmoebaDB:EHI_010100"/>
<reference evidence="2 3" key="1">
    <citation type="submission" date="2016-05" db="EMBL/GenBank/DDBJ databases">
        <title>First whole genome sequencing of Entamoeba histolytica HM1:IMSS-clone-6.</title>
        <authorList>
            <person name="Mukherjee Avik.K."/>
            <person name="Izumyama S."/>
            <person name="Nakada-Tsukui K."/>
            <person name="Nozaki T."/>
        </authorList>
    </citation>
    <scope>NUCLEOTIDE SEQUENCE [LARGE SCALE GENOMIC DNA]</scope>
    <source>
        <strain evidence="2 3">HM1:IMSS clone 6</strain>
    </source>
</reference>
<dbReference type="EMBL" id="BDEQ01000001">
    <property type="protein sequence ID" value="GAT94774.1"/>
    <property type="molecule type" value="Genomic_DNA"/>
</dbReference>
<evidence type="ECO:0000259" key="1">
    <source>
        <dbReference type="PROSITE" id="PS50174"/>
    </source>
</evidence>
<dbReference type="Proteomes" id="UP000078387">
    <property type="component" value="Unassembled WGS sequence"/>
</dbReference>
<dbReference type="Pfam" id="PF01585">
    <property type="entry name" value="G-patch"/>
    <property type="match status" value="1"/>
</dbReference>
<dbReference type="AlphaFoldDB" id="A0A5K1VUK5"/>
<comment type="caution">
    <text evidence="2">The sequence shown here is derived from an EMBL/GenBank/DDBJ whole genome shotgun (WGS) entry which is preliminary data.</text>
</comment>
<evidence type="ECO:0000313" key="3">
    <source>
        <dbReference type="Proteomes" id="UP000078387"/>
    </source>
</evidence>
<gene>
    <name evidence="2" type="ORF">CL6EHI_010100</name>
</gene>
<dbReference type="VEuPathDB" id="AmoebaDB:EHI5A_050670"/>
<dbReference type="PROSITE" id="PS50174">
    <property type="entry name" value="G_PATCH"/>
    <property type="match status" value="1"/>
</dbReference>
<dbReference type="SMART" id="SM00443">
    <property type="entry name" value="G_patch"/>
    <property type="match status" value="1"/>
</dbReference>
<evidence type="ECO:0000313" key="2">
    <source>
        <dbReference type="EMBL" id="GAT94774.1"/>
    </source>
</evidence>
<dbReference type="VEuPathDB" id="AmoebaDB:EHI7A_030960"/>
<sequence>MDLNDPMFSLFVSQLEATGWKRGKGLGKNEDGITSIEIKANKTGKGIGASRVTENQKLDDVYAGKIEDHNDVQFVQSKEEFDKYSTNKDAEKKPKKEETNILKKKVDVIEATSISMKFGRGRRQKGKLLRIQEQEKRLLNKEVN</sequence>
<name>A0A5K1VUK5_ENTHI</name>
<feature type="domain" description="G-patch" evidence="1">
    <location>
        <begin position="15"/>
        <end position="35"/>
    </location>
</feature>
<organism evidence="2 3">
    <name type="scientific">Entamoeba histolytica</name>
    <dbReference type="NCBI Taxonomy" id="5759"/>
    <lineage>
        <taxon>Eukaryota</taxon>
        <taxon>Amoebozoa</taxon>
        <taxon>Evosea</taxon>
        <taxon>Archamoebae</taxon>
        <taxon>Mastigamoebida</taxon>
        <taxon>Entamoebidae</taxon>
        <taxon>Entamoeba</taxon>
    </lineage>
</organism>
<dbReference type="GO" id="GO:0003676">
    <property type="term" value="F:nucleic acid binding"/>
    <property type="evidence" value="ECO:0007669"/>
    <property type="project" value="InterPro"/>
</dbReference>
<dbReference type="OMA" id="ENAFHKK"/>
<dbReference type="VEuPathDB" id="AmoebaDB:EHI8A_027860"/>
<dbReference type="InterPro" id="IPR000467">
    <property type="entry name" value="G_patch_dom"/>
</dbReference>
<proteinExistence type="predicted"/>
<accession>A0A5K1VUK5</accession>